<dbReference type="PANTHER" id="PTHR42912">
    <property type="entry name" value="METHYLTRANSFERASE"/>
    <property type="match status" value="1"/>
</dbReference>
<accession>A0A2T5G5G2</accession>
<dbReference type="InterPro" id="IPR050508">
    <property type="entry name" value="Methyltransf_Superfamily"/>
</dbReference>
<feature type="domain" description="Ribosomal RNA adenine methylase transferase N-terminal" evidence="4">
    <location>
        <begin position="37"/>
        <end position="184"/>
    </location>
</feature>
<evidence type="ECO:0000256" key="2">
    <source>
        <dbReference type="ARBA" id="ARBA00022679"/>
    </source>
</evidence>
<dbReference type="EMBL" id="PEBW01000005">
    <property type="protein sequence ID" value="PTQ51427.1"/>
    <property type="molecule type" value="Genomic_DNA"/>
</dbReference>
<dbReference type="Gene3D" id="3.40.50.150">
    <property type="entry name" value="Vaccinia Virus protein VP39"/>
    <property type="match status" value="1"/>
</dbReference>
<protein>
    <submittedName>
        <fullName evidence="5">Methyltransferase type 11</fullName>
    </submittedName>
</protein>
<name>A0A2T5G5G2_9BACL</name>
<evidence type="ECO:0000259" key="4">
    <source>
        <dbReference type="SMART" id="SM00650"/>
    </source>
</evidence>
<sequence length="245" mass="26999">MPPEAHRRTPYMELIARLGAPDAHPGGAPASRAFVSFVRRLVPPGARVLEVGAGAGKTAARLARLGYCVVAVEREPAFLPILRRRAERRPKFTVVCADAVRLPFPDASFDAIVAESVLLFLPPRALRELRRVLRPGGRLFALELAARKPFPPALRRAWHAFYGVPGVPTAGAWRRRLVRIGFPPTLSLAVVPLERLLALPQTPPPPPRSAREAHLFAEHNRLFLPLLSDLYLLRIVAPRPEAPPT</sequence>
<keyword evidence="2 5" id="KW-0808">Transferase</keyword>
<dbReference type="CDD" id="cd02440">
    <property type="entry name" value="AdoMet_MTases"/>
    <property type="match status" value="1"/>
</dbReference>
<evidence type="ECO:0000313" key="6">
    <source>
        <dbReference type="Proteomes" id="UP000244016"/>
    </source>
</evidence>
<dbReference type="SMART" id="SM00650">
    <property type="entry name" value="rADc"/>
    <property type="match status" value="1"/>
</dbReference>
<dbReference type="InterPro" id="IPR029063">
    <property type="entry name" value="SAM-dependent_MTases_sf"/>
</dbReference>
<evidence type="ECO:0000256" key="3">
    <source>
        <dbReference type="ARBA" id="ARBA00022691"/>
    </source>
</evidence>
<keyword evidence="3" id="KW-0949">S-adenosyl-L-methionine</keyword>
<dbReference type="InterPro" id="IPR020598">
    <property type="entry name" value="rRNA_Ade_methylase_Trfase_N"/>
</dbReference>
<evidence type="ECO:0000313" key="5">
    <source>
        <dbReference type="EMBL" id="PTQ51427.1"/>
    </source>
</evidence>
<keyword evidence="1 5" id="KW-0489">Methyltransferase</keyword>
<proteinExistence type="predicted"/>
<dbReference type="GO" id="GO:0000179">
    <property type="term" value="F:rRNA (adenine-N6,N6-)-dimethyltransferase activity"/>
    <property type="evidence" value="ECO:0007669"/>
    <property type="project" value="InterPro"/>
</dbReference>
<comment type="caution">
    <text evidence="5">The sequence shown here is derived from an EMBL/GenBank/DDBJ whole genome shotgun (WGS) entry which is preliminary data.</text>
</comment>
<dbReference type="Proteomes" id="UP000244016">
    <property type="component" value="Unassembled WGS sequence"/>
</dbReference>
<gene>
    <name evidence="5" type="ORF">BLITH_1504</name>
</gene>
<dbReference type="AlphaFoldDB" id="A0A2T5G5G2"/>
<dbReference type="InterPro" id="IPR013216">
    <property type="entry name" value="Methyltransf_11"/>
</dbReference>
<reference evidence="5 6" key="1">
    <citation type="submission" date="2017-08" db="EMBL/GenBank/DDBJ databases">
        <title>Burning lignite coal seam in the remote Altai Mountains harbors a hydrogen-driven thermophilic microbial community.</title>
        <authorList>
            <person name="Kadnikov V.V."/>
            <person name="Mardanov A.V."/>
            <person name="Ivasenko D."/>
            <person name="Beletsky A.V."/>
            <person name="Karnachuk O.V."/>
            <person name="Ravin N.V."/>
        </authorList>
    </citation>
    <scope>NUCLEOTIDE SEQUENCE [LARGE SCALE GENOMIC DNA]</scope>
    <source>
        <strain evidence="5">AL31</strain>
    </source>
</reference>
<dbReference type="Pfam" id="PF08241">
    <property type="entry name" value="Methyltransf_11"/>
    <property type="match status" value="1"/>
</dbReference>
<organism evidence="5 6">
    <name type="scientific">Brockia lithotrophica</name>
    <dbReference type="NCBI Taxonomy" id="933949"/>
    <lineage>
        <taxon>Bacteria</taxon>
        <taxon>Bacillati</taxon>
        <taxon>Bacillota</taxon>
        <taxon>Bacilli</taxon>
        <taxon>Bacillales</taxon>
        <taxon>Bacillales Family X. Incertae Sedis</taxon>
        <taxon>Brockia</taxon>
    </lineage>
</organism>
<evidence type="ECO:0000256" key="1">
    <source>
        <dbReference type="ARBA" id="ARBA00022603"/>
    </source>
</evidence>
<dbReference type="SUPFAM" id="SSF53335">
    <property type="entry name" value="S-adenosyl-L-methionine-dependent methyltransferases"/>
    <property type="match status" value="1"/>
</dbReference>